<keyword evidence="2" id="KW-1185">Reference proteome</keyword>
<dbReference type="Proteomes" id="UP001432251">
    <property type="component" value="Chromosome"/>
</dbReference>
<dbReference type="EMBL" id="CP146022">
    <property type="protein sequence ID" value="WWQ64763.1"/>
    <property type="molecule type" value="Genomic_DNA"/>
</dbReference>
<sequence>MSFDEEWARLKADALERRSTGMRLNQLPADAGGGGGNTGAPAAGTLIAKAESINGNANLLIEIAGLLQEGRPDAELTTLARDPRAHEDVAAAVTRFATFAGDQYLDAVALFAALSTKLRTAGGDFVKIEDDTAQRFLDKVLDGSYLSPEAR</sequence>
<organism evidence="1 2">
    <name type="scientific">Streptomyces citrinus</name>
    <dbReference type="NCBI Taxonomy" id="3118173"/>
    <lineage>
        <taxon>Bacteria</taxon>
        <taxon>Bacillati</taxon>
        <taxon>Actinomycetota</taxon>
        <taxon>Actinomycetes</taxon>
        <taxon>Kitasatosporales</taxon>
        <taxon>Streptomycetaceae</taxon>
        <taxon>Streptomyces</taxon>
    </lineage>
</organism>
<evidence type="ECO:0000313" key="1">
    <source>
        <dbReference type="EMBL" id="WWQ64763.1"/>
    </source>
</evidence>
<proteinExistence type="predicted"/>
<protein>
    <submittedName>
        <fullName evidence="1">Uncharacterized protein</fullName>
    </submittedName>
</protein>
<name>A0ACD5AC16_9ACTN</name>
<evidence type="ECO:0000313" key="2">
    <source>
        <dbReference type="Proteomes" id="UP001432251"/>
    </source>
</evidence>
<gene>
    <name evidence="1" type="ORF">V2W30_16370</name>
</gene>
<reference evidence="1" key="1">
    <citation type="journal article" date="2025" name="Int. J. Syst. Evol. Microbiol.">
        <title>Streptomyces citrinus sp. nov., with yellow diffusible pigment.</title>
        <authorList>
            <person name="He Y."/>
            <person name="Yang E."/>
            <person name="Xu J."/>
            <person name="Sun Y."/>
            <person name="Sun L."/>
        </authorList>
    </citation>
    <scope>NUCLEOTIDE SEQUENCE</scope>
    <source>
        <strain evidence="1">Q6</strain>
    </source>
</reference>
<accession>A0ACD5AC16</accession>